<comment type="catalytic activity">
    <reaction evidence="1">
        <text>1-(2-carboxyphenylamino)-1-deoxy-D-ribulose 5-phosphate + H(+) = (1S,2R)-1-C-(indol-3-yl)glycerol 3-phosphate + CO2 + H2O</text>
        <dbReference type="Rhea" id="RHEA:23476"/>
        <dbReference type="ChEBI" id="CHEBI:15377"/>
        <dbReference type="ChEBI" id="CHEBI:15378"/>
        <dbReference type="ChEBI" id="CHEBI:16526"/>
        <dbReference type="ChEBI" id="CHEBI:58613"/>
        <dbReference type="ChEBI" id="CHEBI:58866"/>
        <dbReference type="EC" id="4.1.1.48"/>
    </reaction>
</comment>
<keyword evidence="5" id="KW-0210">Decarboxylase</keyword>
<dbReference type="InterPro" id="IPR045186">
    <property type="entry name" value="Indole-3-glycerol_P_synth"/>
</dbReference>
<evidence type="ECO:0000256" key="2">
    <source>
        <dbReference type="ARBA" id="ARBA00004696"/>
    </source>
</evidence>
<evidence type="ECO:0000256" key="7">
    <source>
        <dbReference type="ARBA" id="ARBA00023141"/>
    </source>
</evidence>
<keyword evidence="6" id="KW-0822">Tryptophan biosynthesis</keyword>
<feature type="domain" description="Indole-3-glycerol phosphate synthase" evidence="9">
    <location>
        <begin position="5"/>
        <end position="259"/>
    </location>
</feature>
<gene>
    <name evidence="10" type="primary">trpC</name>
    <name evidence="10" type="ORF">H9789_13355</name>
</gene>
<evidence type="ECO:0000256" key="1">
    <source>
        <dbReference type="ARBA" id="ARBA00001633"/>
    </source>
</evidence>
<dbReference type="FunFam" id="3.20.20.70:FF:000024">
    <property type="entry name" value="Indole-3-glycerol phosphate synthase"/>
    <property type="match status" value="1"/>
</dbReference>
<comment type="caution">
    <text evidence="10">The sequence shown here is derived from an EMBL/GenBank/DDBJ whole genome shotgun (WGS) entry which is preliminary data.</text>
</comment>
<protein>
    <recommendedName>
        <fullName evidence="3">indole-3-glycerol-phosphate synthase</fullName>
        <ecNumber evidence="3">4.1.1.48</ecNumber>
    </recommendedName>
</protein>
<dbReference type="EC" id="4.1.1.48" evidence="3"/>
<dbReference type="InterPro" id="IPR013785">
    <property type="entry name" value="Aldolase_TIM"/>
</dbReference>
<dbReference type="Proteomes" id="UP000823865">
    <property type="component" value="Unassembled WGS sequence"/>
</dbReference>
<dbReference type="InterPro" id="IPR001468">
    <property type="entry name" value="Indole-3-GlycerolPSynthase_CS"/>
</dbReference>
<dbReference type="CDD" id="cd00331">
    <property type="entry name" value="IGPS"/>
    <property type="match status" value="1"/>
</dbReference>
<dbReference type="GO" id="GO:0004640">
    <property type="term" value="F:phosphoribosylanthranilate isomerase activity"/>
    <property type="evidence" value="ECO:0007669"/>
    <property type="project" value="TreeGrafter"/>
</dbReference>
<dbReference type="GO" id="GO:0004425">
    <property type="term" value="F:indole-3-glycerol-phosphate synthase activity"/>
    <property type="evidence" value="ECO:0007669"/>
    <property type="project" value="UniProtKB-EC"/>
</dbReference>
<dbReference type="Gene3D" id="3.20.20.70">
    <property type="entry name" value="Aldolase class I"/>
    <property type="match status" value="1"/>
</dbReference>
<keyword evidence="7" id="KW-0057">Aromatic amino acid biosynthesis</keyword>
<evidence type="ECO:0000256" key="3">
    <source>
        <dbReference type="ARBA" id="ARBA00012362"/>
    </source>
</evidence>
<dbReference type="InterPro" id="IPR011060">
    <property type="entry name" value="RibuloseP-bd_barrel"/>
</dbReference>
<dbReference type="PANTHER" id="PTHR22854:SF2">
    <property type="entry name" value="INDOLE-3-GLYCEROL-PHOSPHATE SYNTHASE"/>
    <property type="match status" value="1"/>
</dbReference>
<evidence type="ECO:0000256" key="6">
    <source>
        <dbReference type="ARBA" id="ARBA00022822"/>
    </source>
</evidence>
<name>A0A9E2L836_9BACT</name>
<sequence length="267" mass="30033">MKDILEEIMAHKRCEVEAAKQKHSLHALAKLLEEQCHREQLHPILSLSQALRNSDSGIISEFKRKSPSKGWISQNAAPAIIAPAYEKGGATALSVLTDTKYFGGSSEDLRTARSKVNIPILRKDFICDEYQLYEARLWGADAILLIASALERNTCIALARKAKELQLEVLLELHHEREQEYLNEAVDVVGINNRHLGTFHTDTGHSFLLAEQLPRETVRISESGISDAATARELRQKGFQGFLIGELFMRTENPGESLKHFLQQMHV</sequence>
<keyword evidence="8 10" id="KW-0456">Lyase</keyword>
<dbReference type="PANTHER" id="PTHR22854">
    <property type="entry name" value="TRYPTOPHAN BIOSYNTHESIS PROTEIN"/>
    <property type="match status" value="1"/>
</dbReference>
<proteinExistence type="predicted"/>
<dbReference type="InterPro" id="IPR013798">
    <property type="entry name" value="Indole-3-glycerol_P_synth_dom"/>
</dbReference>
<reference evidence="10" key="1">
    <citation type="journal article" date="2021" name="PeerJ">
        <title>Extensive microbial diversity within the chicken gut microbiome revealed by metagenomics and culture.</title>
        <authorList>
            <person name="Gilroy R."/>
            <person name="Ravi A."/>
            <person name="Getino M."/>
            <person name="Pursley I."/>
            <person name="Horton D.L."/>
            <person name="Alikhan N.F."/>
            <person name="Baker D."/>
            <person name="Gharbi K."/>
            <person name="Hall N."/>
            <person name="Watson M."/>
            <person name="Adriaenssens E.M."/>
            <person name="Foster-Nyarko E."/>
            <person name="Jarju S."/>
            <person name="Secka A."/>
            <person name="Antonio M."/>
            <person name="Oren A."/>
            <person name="Chaudhuri R.R."/>
            <person name="La Ragione R."/>
            <person name="Hildebrand F."/>
            <person name="Pallen M.J."/>
        </authorList>
    </citation>
    <scope>NUCLEOTIDE SEQUENCE</scope>
    <source>
        <strain evidence="10">G3-2149</strain>
    </source>
</reference>
<dbReference type="SUPFAM" id="SSF51366">
    <property type="entry name" value="Ribulose-phoshate binding barrel"/>
    <property type="match status" value="1"/>
</dbReference>
<evidence type="ECO:0000256" key="5">
    <source>
        <dbReference type="ARBA" id="ARBA00022793"/>
    </source>
</evidence>
<reference evidence="10" key="2">
    <citation type="submission" date="2021-04" db="EMBL/GenBank/DDBJ databases">
        <authorList>
            <person name="Gilroy R."/>
        </authorList>
    </citation>
    <scope>NUCLEOTIDE SEQUENCE</scope>
    <source>
        <strain evidence="10">G3-2149</strain>
    </source>
</reference>
<dbReference type="AlphaFoldDB" id="A0A9E2L836"/>
<organism evidence="10 11">
    <name type="scientific">Candidatus Paraprevotella stercoravium</name>
    <dbReference type="NCBI Taxonomy" id="2838725"/>
    <lineage>
        <taxon>Bacteria</taxon>
        <taxon>Pseudomonadati</taxon>
        <taxon>Bacteroidota</taxon>
        <taxon>Bacteroidia</taxon>
        <taxon>Bacteroidales</taxon>
        <taxon>Prevotellaceae</taxon>
        <taxon>Paraprevotella</taxon>
    </lineage>
</organism>
<comment type="pathway">
    <text evidence="2">Amino-acid biosynthesis; L-tryptophan biosynthesis; L-tryptophan from chorismate: step 4/5.</text>
</comment>
<dbReference type="GO" id="GO:0000162">
    <property type="term" value="P:L-tryptophan biosynthetic process"/>
    <property type="evidence" value="ECO:0007669"/>
    <property type="project" value="UniProtKB-KW"/>
</dbReference>
<evidence type="ECO:0000313" key="10">
    <source>
        <dbReference type="EMBL" id="MBU3854772.1"/>
    </source>
</evidence>
<accession>A0A9E2L836</accession>
<dbReference type="EMBL" id="JAHLFU010000282">
    <property type="protein sequence ID" value="MBU3854772.1"/>
    <property type="molecule type" value="Genomic_DNA"/>
</dbReference>
<evidence type="ECO:0000256" key="4">
    <source>
        <dbReference type="ARBA" id="ARBA00022605"/>
    </source>
</evidence>
<evidence type="ECO:0000259" key="9">
    <source>
        <dbReference type="Pfam" id="PF00218"/>
    </source>
</evidence>
<evidence type="ECO:0000313" key="11">
    <source>
        <dbReference type="Proteomes" id="UP000823865"/>
    </source>
</evidence>
<dbReference type="Pfam" id="PF00218">
    <property type="entry name" value="IGPS"/>
    <property type="match status" value="1"/>
</dbReference>
<dbReference type="NCBIfam" id="NF001377">
    <property type="entry name" value="PRK00278.2-4"/>
    <property type="match status" value="1"/>
</dbReference>
<evidence type="ECO:0000256" key="8">
    <source>
        <dbReference type="ARBA" id="ARBA00023239"/>
    </source>
</evidence>
<keyword evidence="4" id="KW-0028">Amino-acid biosynthesis</keyword>
<dbReference type="PROSITE" id="PS00614">
    <property type="entry name" value="IGPS"/>
    <property type="match status" value="1"/>
</dbReference>